<proteinExistence type="predicted"/>
<name>A0A0C2XEW6_HEBCY</name>
<evidence type="ECO:0000313" key="1">
    <source>
        <dbReference type="EMBL" id="KIM36488.1"/>
    </source>
</evidence>
<reference evidence="1 2" key="1">
    <citation type="submission" date="2014-04" db="EMBL/GenBank/DDBJ databases">
        <authorList>
            <consortium name="DOE Joint Genome Institute"/>
            <person name="Kuo A."/>
            <person name="Gay G."/>
            <person name="Dore J."/>
            <person name="Kohler A."/>
            <person name="Nagy L.G."/>
            <person name="Floudas D."/>
            <person name="Copeland A."/>
            <person name="Barry K.W."/>
            <person name="Cichocki N."/>
            <person name="Veneault-Fourrey C."/>
            <person name="LaButti K."/>
            <person name="Lindquist E.A."/>
            <person name="Lipzen A."/>
            <person name="Lundell T."/>
            <person name="Morin E."/>
            <person name="Murat C."/>
            <person name="Sun H."/>
            <person name="Tunlid A."/>
            <person name="Henrissat B."/>
            <person name="Grigoriev I.V."/>
            <person name="Hibbett D.S."/>
            <person name="Martin F."/>
            <person name="Nordberg H.P."/>
            <person name="Cantor M.N."/>
            <person name="Hua S.X."/>
        </authorList>
    </citation>
    <scope>NUCLEOTIDE SEQUENCE [LARGE SCALE GENOMIC DNA]</scope>
    <source>
        <strain evidence="2">h7</strain>
    </source>
</reference>
<reference evidence="2" key="2">
    <citation type="submission" date="2015-01" db="EMBL/GenBank/DDBJ databases">
        <title>Evolutionary Origins and Diversification of the Mycorrhizal Mutualists.</title>
        <authorList>
            <consortium name="DOE Joint Genome Institute"/>
            <consortium name="Mycorrhizal Genomics Consortium"/>
            <person name="Kohler A."/>
            <person name="Kuo A."/>
            <person name="Nagy L.G."/>
            <person name="Floudas D."/>
            <person name="Copeland A."/>
            <person name="Barry K.W."/>
            <person name="Cichocki N."/>
            <person name="Veneault-Fourrey C."/>
            <person name="LaButti K."/>
            <person name="Lindquist E.A."/>
            <person name="Lipzen A."/>
            <person name="Lundell T."/>
            <person name="Morin E."/>
            <person name="Murat C."/>
            <person name="Riley R."/>
            <person name="Ohm R."/>
            <person name="Sun H."/>
            <person name="Tunlid A."/>
            <person name="Henrissat B."/>
            <person name="Grigoriev I.V."/>
            <person name="Hibbett D.S."/>
            <person name="Martin F."/>
        </authorList>
    </citation>
    <scope>NUCLEOTIDE SEQUENCE [LARGE SCALE GENOMIC DNA]</scope>
    <source>
        <strain evidence="2">h7</strain>
    </source>
</reference>
<evidence type="ECO:0000313" key="2">
    <source>
        <dbReference type="Proteomes" id="UP000053424"/>
    </source>
</evidence>
<organism evidence="1 2">
    <name type="scientific">Hebeloma cylindrosporum</name>
    <dbReference type="NCBI Taxonomy" id="76867"/>
    <lineage>
        <taxon>Eukaryota</taxon>
        <taxon>Fungi</taxon>
        <taxon>Dikarya</taxon>
        <taxon>Basidiomycota</taxon>
        <taxon>Agaricomycotina</taxon>
        <taxon>Agaricomycetes</taxon>
        <taxon>Agaricomycetidae</taxon>
        <taxon>Agaricales</taxon>
        <taxon>Agaricineae</taxon>
        <taxon>Hymenogastraceae</taxon>
        <taxon>Hebeloma</taxon>
    </lineage>
</organism>
<sequence>MKVGQELPREIEIVKLLEWDSINHASHSLSLRFKMIQTNRTEEPPTGYSGILWDRLYQFLSYADAYRLRVCSCRESRSGLVYRVSGRTFYVQVIPDMSK</sequence>
<dbReference type="AlphaFoldDB" id="A0A0C2XEW6"/>
<dbReference type="HOGENOM" id="CLU_2320683_0_0_1"/>
<keyword evidence="2" id="KW-1185">Reference proteome</keyword>
<protein>
    <submittedName>
        <fullName evidence="1">Uncharacterized protein</fullName>
    </submittedName>
</protein>
<dbReference type="EMBL" id="KN831805">
    <property type="protein sequence ID" value="KIM36488.1"/>
    <property type="molecule type" value="Genomic_DNA"/>
</dbReference>
<gene>
    <name evidence="1" type="ORF">M413DRAFT_290924</name>
</gene>
<accession>A0A0C2XEW6</accession>
<dbReference type="Proteomes" id="UP000053424">
    <property type="component" value="Unassembled WGS sequence"/>
</dbReference>